<accession>A0A418WP69</accession>
<proteinExistence type="predicted"/>
<evidence type="ECO:0000313" key="1">
    <source>
        <dbReference type="EMBL" id="RJF93019.1"/>
    </source>
</evidence>
<dbReference type="InterPro" id="IPR009562">
    <property type="entry name" value="DUF1178"/>
</dbReference>
<dbReference type="AlphaFoldDB" id="A0A418WP69"/>
<dbReference type="EMBL" id="QYUM01000002">
    <property type="protein sequence ID" value="RJF93019.1"/>
    <property type="molecule type" value="Genomic_DNA"/>
</dbReference>
<dbReference type="Pfam" id="PF06676">
    <property type="entry name" value="DUF1178"/>
    <property type="match status" value="1"/>
</dbReference>
<reference evidence="1 2" key="1">
    <citation type="submission" date="2018-09" db="EMBL/GenBank/DDBJ databases">
        <authorList>
            <person name="Zhu H."/>
        </authorList>
    </citation>
    <scope>NUCLEOTIDE SEQUENCE [LARGE SCALE GENOMIC DNA]</scope>
    <source>
        <strain evidence="1 2">K2R01-6</strain>
    </source>
</reference>
<dbReference type="Proteomes" id="UP000286100">
    <property type="component" value="Unassembled WGS sequence"/>
</dbReference>
<name>A0A418WP69_9SPHN</name>
<protein>
    <submittedName>
        <fullName evidence="1">DUF1178 family protein</fullName>
    </submittedName>
</protein>
<organism evidence="1 2">
    <name type="scientific">Sphingomonas cavernae</name>
    <dbReference type="NCBI Taxonomy" id="2320861"/>
    <lineage>
        <taxon>Bacteria</taxon>
        <taxon>Pseudomonadati</taxon>
        <taxon>Pseudomonadota</taxon>
        <taxon>Alphaproteobacteria</taxon>
        <taxon>Sphingomonadales</taxon>
        <taxon>Sphingomonadaceae</taxon>
        <taxon>Sphingomonas</taxon>
    </lineage>
</organism>
<keyword evidence="2" id="KW-1185">Reference proteome</keyword>
<evidence type="ECO:0000313" key="2">
    <source>
        <dbReference type="Proteomes" id="UP000286100"/>
    </source>
</evidence>
<comment type="caution">
    <text evidence="1">The sequence shown here is derived from an EMBL/GenBank/DDBJ whole genome shotgun (WGS) entry which is preliminary data.</text>
</comment>
<dbReference type="RefSeq" id="WP_119759299.1">
    <property type="nucleotide sequence ID" value="NZ_QYUM01000002.1"/>
</dbReference>
<sequence length="150" mass="16029">MIVFDLHCASSGHVFEAWFGSSADYEAQRARKLIACPMCGDVDVSKAIMAPNVAPKGNRGGGETVQLAAPAPDQMKMALEALARAQQSALQNSEWVGTDFTDQARAMHLGETEQRTIHGQATVEQARALVDEGVEVAALPFPVVPPQARN</sequence>
<dbReference type="OrthoDB" id="9799894at2"/>
<gene>
    <name evidence="1" type="ORF">D3876_01125</name>
</gene>
<dbReference type="PIRSF" id="PIRSF032131">
    <property type="entry name" value="UCP032131"/>
    <property type="match status" value="1"/>
</dbReference>